<gene>
    <name evidence="1" type="ORF">Tco_0989932</name>
</gene>
<proteinExistence type="predicted"/>
<name>A0ABQ5EVN5_9ASTR</name>
<dbReference type="Proteomes" id="UP001151760">
    <property type="component" value="Unassembled WGS sequence"/>
</dbReference>
<dbReference type="EMBL" id="BQNB010016711">
    <property type="protein sequence ID" value="GJT54878.1"/>
    <property type="molecule type" value="Genomic_DNA"/>
</dbReference>
<keyword evidence="2" id="KW-1185">Reference proteome</keyword>
<reference evidence="1" key="2">
    <citation type="submission" date="2022-01" db="EMBL/GenBank/DDBJ databases">
        <authorList>
            <person name="Yamashiro T."/>
            <person name="Shiraishi A."/>
            <person name="Satake H."/>
            <person name="Nakayama K."/>
        </authorList>
    </citation>
    <scope>NUCLEOTIDE SEQUENCE</scope>
</reference>
<reference evidence="1" key="1">
    <citation type="journal article" date="2022" name="Int. J. Mol. Sci.">
        <title>Draft Genome of Tanacetum Coccineum: Genomic Comparison of Closely Related Tanacetum-Family Plants.</title>
        <authorList>
            <person name="Yamashiro T."/>
            <person name="Shiraishi A."/>
            <person name="Nakayama K."/>
            <person name="Satake H."/>
        </authorList>
    </citation>
    <scope>NUCLEOTIDE SEQUENCE</scope>
</reference>
<comment type="caution">
    <text evidence="1">The sequence shown here is derived from an EMBL/GenBank/DDBJ whole genome shotgun (WGS) entry which is preliminary data.</text>
</comment>
<organism evidence="1 2">
    <name type="scientific">Tanacetum coccineum</name>
    <dbReference type="NCBI Taxonomy" id="301880"/>
    <lineage>
        <taxon>Eukaryota</taxon>
        <taxon>Viridiplantae</taxon>
        <taxon>Streptophyta</taxon>
        <taxon>Embryophyta</taxon>
        <taxon>Tracheophyta</taxon>
        <taxon>Spermatophyta</taxon>
        <taxon>Magnoliopsida</taxon>
        <taxon>eudicotyledons</taxon>
        <taxon>Gunneridae</taxon>
        <taxon>Pentapetalae</taxon>
        <taxon>asterids</taxon>
        <taxon>campanulids</taxon>
        <taxon>Asterales</taxon>
        <taxon>Asteraceae</taxon>
        <taxon>Asteroideae</taxon>
        <taxon>Anthemideae</taxon>
        <taxon>Anthemidinae</taxon>
        <taxon>Tanacetum</taxon>
    </lineage>
</organism>
<evidence type="ECO:0000313" key="2">
    <source>
        <dbReference type="Proteomes" id="UP001151760"/>
    </source>
</evidence>
<protein>
    <submittedName>
        <fullName evidence="1">Uncharacterized protein</fullName>
    </submittedName>
</protein>
<sequence>MVLMSTSSSSLSSSDESSRHRRHISSVGRIIDRILSGSLVVSLLWVCLKDRTPETNLVTRQWVRQAVAVGALRAETLSYSRGITRSGDGRGMYKRPTHIVNLAIPGQSSVLRIGLKAQDAPESLEASSFSYK</sequence>
<accession>A0ABQ5EVN5</accession>
<evidence type="ECO:0000313" key="1">
    <source>
        <dbReference type="EMBL" id="GJT54878.1"/>
    </source>
</evidence>